<feature type="domain" description="Longin" evidence="14">
    <location>
        <begin position="6"/>
        <end position="119"/>
    </location>
</feature>
<dbReference type="SMART" id="SM01270">
    <property type="entry name" value="Longin"/>
    <property type="match status" value="1"/>
</dbReference>
<dbReference type="Gene3D" id="1.20.5.110">
    <property type="match status" value="1"/>
</dbReference>
<dbReference type="Gene3D" id="3.30.450.50">
    <property type="entry name" value="Longin domain"/>
    <property type="match status" value="1"/>
</dbReference>
<dbReference type="InterPro" id="IPR042855">
    <property type="entry name" value="V_SNARE_CC"/>
</dbReference>
<name>A0AAW1PIK6_9CHLO</name>
<dbReference type="SUPFAM" id="SSF58038">
    <property type="entry name" value="SNARE fusion complex"/>
    <property type="match status" value="1"/>
</dbReference>
<evidence type="ECO:0000313" key="16">
    <source>
        <dbReference type="EMBL" id="KAK9809379.1"/>
    </source>
</evidence>
<comment type="caution">
    <text evidence="16">The sequence shown here is derived from an EMBL/GenBank/DDBJ whole genome shotgun (WGS) entry which is preliminary data.</text>
</comment>
<dbReference type="GO" id="GO:0000139">
    <property type="term" value="C:Golgi membrane"/>
    <property type="evidence" value="ECO:0007669"/>
    <property type="project" value="UniProtKB-SubCell"/>
</dbReference>
<evidence type="ECO:0000256" key="10">
    <source>
        <dbReference type="ARBA" id="ARBA00023054"/>
    </source>
</evidence>
<keyword evidence="6" id="KW-0256">Endoplasmic reticulum</keyword>
<keyword evidence="4" id="KW-0813">Transport</keyword>
<reference evidence="16 17" key="1">
    <citation type="journal article" date="2024" name="Nat. Commun.">
        <title>Phylogenomics reveals the evolutionary origins of lichenization in chlorophyte algae.</title>
        <authorList>
            <person name="Puginier C."/>
            <person name="Libourel C."/>
            <person name="Otte J."/>
            <person name="Skaloud P."/>
            <person name="Haon M."/>
            <person name="Grisel S."/>
            <person name="Petersen M."/>
            <person name="Berrin J.G."/>
            <person name="Delaux P.M."/>
            <person name="Dal Grande F."/>
            <person name="Keller J."/>
        </authorList>
    </citation>
    <scope>NUCLEOTIDE SEQUENCE [LARGE SCALE GENOMIC DNA]</scope>
    <source>
        <strain evidence="16 17">SAG 2036</strain>
    </source>
</reference>
<evidence type="ECO:0000256" key="7">
    <source>
        <dbReference type="ARBA" id="ARBA00022927"/>
    </source>
</evidence>
<dbReference type="FunFam" id="3.30.450.50:FF:000003">
    <property type="entry name" value="25.3 kDa vesicle transport protein-like"/>
    <property type="match status" value="1"/>
</dbReference>
<dbReference type="CDD" id="cd15866">
    <property type="entry name" value="R-SNARE_SEC22"/>
    <property type="match status" value="1"/>
</dbReference>
<dbReference type="GO" id="GO:0015031">
    <property type="term" value="P:protein transport"/>
    <property type="evidence" value="ECO:0007669"/>
    <property type="project" value="UniProtKB-KW"/>
</dbReference>
<dbReference type="SUPFAM" id="SSF64356">
    <property type="entry name" value="SNARE-like"/>
    <property type="match status" value="1"/>
</dbReference>
<gene>
    <name evidence="16" type="ORF">WJX73_010317</name>
</gene>
<keyword evidence="5 13" id="KW-0812">Transmembrane</keyword>
<evidence type="ECO:0000259" key="14">
    <source>
        <dbReference type="PROSITE" id="PS50859"/>
    </source>
</evidence>
<dbReference type="GO" id="GO:0005484">
    <property type="term" value="F:SNAP receptor activity"/>
    <property type="evidence" value="ECO:0007669"/>
    <property type="project" value="InterPro"/>
</dbReference>
<keyword evidence="9" id="KW-0333">Golgi apparatus</keyword>
<keyword evidence="8 13" id="KW-1133">Transmembrane helix</keyword>
<organism evidence="16 17">
    <name type="scientific">Symbiochloris irregularis</name>
    <dbReference type="NCBI Taxonomy" id="706552"/>
    <lineage>
        <taxon>Eukaryota</taxon>
        <taxon>Viridiplantae</taxon>
        <taxon>Chlorophyta</taxon>
        <taxon>core chlorophytes</taxon>
        <taxon>Trebouxiophyceae</taxon>
        <taxon>Trebouxiales</taxon>
        <taxon>Trebouxiaceae</taxon>
        <taxon>Symbiochloris</taxon>
    </lineage>
</organism>
<evidence type="ECO:0000256" key="9">
    <source>
        <dbReference type="ARBA" id="ARBA00023034"/>
    </source>
</evidence>
<dbReference type="Proteomes" id="UP001465755">
    <property type="component" value="Unassembled WGS sequence"/>
</dbReference>
<evidence type="ECO:0000256" key="5">
    <source>
        <dbReference type="ARBA" id="ARBA00022692"/>
    </source>
</evidence>
<dbReference type="Pfam" id="PF13774">
    <property type="entry name" value="Longin"/>
    <property type="match status" value="1"/>
</dbReference>
<feature type="transmembrane region" description="Helical" evidence="13">
    <location>
        <begin position="196"/>
        <end position="216"/>
    </location>
</feature>
<dbReference type="InterPro" id="IPR011012">
    <property type="entry name" value="Longin-like_dom_sf"/>
</dbReference>
<dbReference type="PANTHER" id="PTHR45837">
    <property type="entry name" value="VESICLE-TRAFFICKING PROTEIN SEC22B"/>
    <property type="match status" value="1"/>
</dbReference>
<evidence type="ECO:0000256" key="11">
    <source>
        <dbReference type="ARBA" id="ARBA00023136"/>
    </source>
</evidence>
<evidence type="ECO:0000256" key="13">
    <source>
        <dbReference type="SAM" id="Phobius"/>
    </source>
</evidence>
<dbReference type="GO" id="GO:0006888">
    <property type="term" value="P:endoplasmic reticulum to Golgi vesicle-mediated transport"/>
    <property type="evidence" value="ECO:0007669"/>
    <property type="project" value="InterPro"/>
</dbReference>
<comment type="similarity">
    <text evidence="3">Belongs to the synaptobrevin family.</text>
</comment>
<dbReference type="PROSITE" id="PS50892">
    <property type="entry name" value="V_SNARE"/>
    <property type="match status" value="1"/>
</dbReference>
<evidence type="ECO:0000256" key="3">
    <source>
        <dbReference type="ARBA" id="ARBA00008025"/>
    </source>
</evidence>
<keyword evidence="10 12" id="KW-0175">Coiled coil</keyword>
<evidence type="ECO:0000256" key="12">
    <source>
        <dbReference type="PROSITE-ProRule" id="PRU00290"/>
    </source>
</evidence>
<dbReference type="AlphaFoldDB" id="A0AAW1PIK6"/>
<sequence>MVRLTLIARVADGLPLAEGLDSDKEHDLDMYKSQAKTLFKKMSQSGPQASRMSVDTGAFAFHYLIEGGVCYLTLADKGYPKKLAYQYLEDLQKEFARLYSQQVDTAARPYAFIKFDTYIQRTKKQYADSRTQRNIDKLNDDLTEVHSIMTKNIQDVLGQGERLDRMQQMSATLTTESKQYADRAKDLYRQALIRKYVPVAAVAAIIILVLWLRYVFYT</sequence>
<proteinExistence type="inferred from homology"/>
<dbReference type="CDD" id="cd14824">
    <property type="entry name" value="Longin"/>
    <property type="match status" value="1"/>
</dbReference>
<protein>
    <submittedName>
        <fullName evidence="16">Uncharacterized protein</fullName>
    </submittedName>
</protein>
<dbReference type="Pfam" id="PF00957">
    <property type="entry name" value="Synaptobrevin"/>
    <property type="match status" value="1"/>
</dbReference>
<accession>A0AAW1PIK6</accession>
<evidence type="ECO:0000256" key="8">
    <source>
        <dbReference type="ARBA" id="ARBA00022989"/>
    </source>
</evidence>
<evidence type="ECO:0000313" key="17">
    <source>
        <dbReference type="Proteomes" id="UP001465755"/>
    </source>
</evidence>
<dbReference type="GO" id="GO:0005789">
    <property type="term" value="C:endoplasmic reticulum membrane"/>
    <property type="evidence" value="ECO:0007669"/>
    <property type="project" value="UniProtKB-SubCell"/>
</dbReference>
<evidence type="ECO:0000256" key="4">
    <source>
        <dbReference type="ARBA" id="ARBA00022448"/>
    </source>
</evidence>
<keyword evidence="17" id="KW-1185">Reference proteome</keyword>
<keyword evidence="11 13" id="KW-0472">Membrane</keyword>
<keyword evidence="7" id="KW-0653">Protein transport</keyword>
<dbReference type="InterPro" id="IPR044565">
    <property type="entry name" value="Sec22"/>
</dbReference>
<comment type="subcellular location">
    <subcellularLocation>
        <location evidence="1">Endoplasmic reticulum membrane</location>
        <topology evidence="1">Single-pass type IV membrane protein</topology>
    </subcellularLocation>
    <subcellularLocation>
        <location evidence="2">Golgi apparatus membrane</location>
    </subcellularLocation>
</comment>
<evidence type="ECO:0000259" key="15">
    <source>
        <dbReference type="PROSITE" id="PS50892"/>
    </source>
</evidence>
<evidence type="ECO:0000256" key="1">
    <source>
        <dbReference type="ARBA" id="ARBA00004163"/>
    </source>
</evidence>
<dbReference type="PROSITE" id="PS50859">
    <property type="entry name" value="LONGIN"/>
    <property type="match status" value="1"/>
</dbReference>
<feature type="domain" description="V-SNARE coiled-coil homology" evidence="15">
    <location>
        <begin position="134"/>
        <end position="194"/>
    </location>
</feature>
<dbReference type="EMBL" id="JALJOQ010000021">
    <property type="protein sequence ID" value="KAK9809379.1"/>
    <property type="molecule type" value="Genomic_DNA"/>
</dbReference>
<evidence type="ECO:0000256" key="2">
    <source>
        <dbReference type="ARBA" id="ARBA00004394"/>
    </source>
</evidence>
<dbReference type="InterPro" id="IPR010908">
    <property type="entry name" value="Longin_dom"/>
</dbReference>
<dbReference type="GO" id="GO:0006890">
    <property type="term" value="P:retrograde vesicle-mediated transport, Golgi to endoplasmic reticulum"/>
    <property type="evidence" value="ECO:0007669"/>
    <property type="project" value="InterPro"/>
</dbReference>
<evidence type="ECO:0000256" key="6">
    <source>
        <dbReference type="ARBA" id="ARBA00022824"/>
    </source>
</evidence>